<keyword evidence="2" id="KW-0472">Membrane</keyword>
<feature type="transmembrane region" description="Helical" evidence="2">
    <location>
        <begin position="499"/>
        <end position="518"/>
    </location>
</feature>
<feature type="transmembrane region" description="Helical" evidence="2">
    <location>
        <begin position="412"/>
        <end position="432"/>
    </location>
</feature>
<feature type="transmembrane region" description="Helical" evidence="2">
    <location>
        <begin position="252"/>
        <end position="269"/>
    </location>
</feature>
<feature type="transmembrane region" description="Helical" evidence="2">
    <location>
        <begin position="356"/>
        <end position="377"/>
    </location>
</feature>
<feature type="transmembrane region" description="Helical" evidence="2">
    <location>
        <begin position="227"/>
        <end position="245"/>
    </location>
</feature>
<dbReference type="PANTHER" id="PTHR38434">
    <property type="entry name" value="BLL2549 PROTEIN"/>
    <property type="match status" value="1"/>
</dbReference>
<reference evidence="3 4" key="1">
    <citation type="submission" date="2024-09" db="EMBL/GenBank/DDBJ databases">
        <title>Laminarin stimulates single cell rates of sulfate reduction while oxygen inhibits transcriptomic activity in coastal marine sediment.</title>
        <authorList>
            <person name="Lindsay M."/>
            <person name="Orcutt B."/>
            <person name="Emerson D."/>
            <person name="Stepanauskas R."/>
            <person name="D'Angelo T."/>
        </authorList>
    </citation>
    <scope>NUCLEOTIDE SEQUENCE [LARGE SCALE GENOMIC DNA]</scope>
    <source>
        <strain evidence="3">SAG AM-311-K15</strain>
    </source>
</reference>
<feature type="transmembrane region" description="Helical" evidence="2">
    <location>
        <begin position="539"/>
        <end position="565"/>
    </location>
</feature>
<evidence type="ECO:0000313" key="4">
    <source>
        <dbReference type="Proteomes" id="UP001594351"/>
    </source>
</evidence>
<feature type="transmembrane region" description="Helical" evidence="2">
    <location>
        <begin position="329"/>
        <end position="349"/>
    </location>
</feature>
<dbReference type="Proteomes" id="UP001594351">
    <property type="component" value="Unassembled WGS sequence"/>
</dbReference>
<feature type="transmembrane region" description="Helical" evidence="2">
    <location>
        <begin position="462"/>
        <end position="479"/>
    </location>
</feature>
<name>A0ABV6YVK4_UNCC1</name>
<feature type="transmembrane region" description="Helical" evidence="2">
    <location>
        <begin position="275"/>
        <end position="294"/>
    </location>
</feature>
<dbReference type="Pfam" id="PF10101">
    <property type="entry name" value="DUF2339"/>
    <property type="match status" value="2"/>
</dbReference>
<keyword evidence="4" id="KW-1185">Reference proteome</keyword>
<dbReference type="PANTHER" id="PTHR38434:SF1">
    <property type="entry name" value="BLL2549 PROTEIN"/>
    <property type="match status" value="1"/>
</dbReference>
<evidence type="ECO:0000256" key="1">
    <source>
        <dbReference type="SAM" id="MobiDB-lite"/>
    </source>
</evidence>
<dbReference type="InterPro" id="IPR019286">
    <property type="entry name" value="DUF2339_TM"/>
</dbReference>
<feature type="transmembrane region" description="Helical" evidence="2">
    <location>
        <begin position="141"/>
        <end position="158"/>
    </location>
</feature>
<evidence type="ECO:0000256" key="2">
    <source>
        <dbReference type="SAM" id="Phobius"/>
    </source>
</evidence>
<keyword evidence="2" id="KW-1133">Transmembrane helix</keyword>
<gene>
    <name evidence="3" type="ORF">ACFL27_08415</name>
</gene>
<feature type="transmembrane region" description="Helical" evidence="2">
    <location>
        <begin position="197"/>
        <end position="221"/>
    </location>
</feature>
<comment type="caution">
    <text evidence="3">The sequence shown here is derived from an EMBL/GenBank/DDBJ whole genome shotgun (WGS) entry which is preliminary data.</text>
</comment>
<feature type="region of interest" description="Disordered" evidence="1">
    <location>
        <begin position="73"/>
        <end position="125"/>
    </location>
</feature>
<feature type="transmembrane region" description="Helical" evidence="2">
    <location>
        <begin position="383"/>
        <end position="405"/>
    </location>
</feature>
<proteinExistence type="predicted"/>
<organism evidence="3 4">
    <name type="scientific">candidate division CSSED10-310 bacterium</name>
    <dbReference type="NCBI Taxonomy" id="2855610"/>
    <lineage>
        <taxon>Bacteria</taxon>
        <taxon>Bacteria division CSSED10-310</taxon>
    </lineage>
</organism>
<keyword evidence="2" id="KW-0812">Transmembrane</keyword>
<feature type="compositionally biased region" description="Basic and acidic residues" evidence="1">
    <location>
        <begin position="79"/>
        <end position="91"/>
    </location>
</feature>
<protein>
    <submittedName>
        <fullName evidence="3">DUF2339 domain-containing protein</fullName>
    </submittedName>
</protein>
<feature type="transmembrane region" description="Helical" evidence="2">
    <location>
        <begin position="626"/>
        <end position="644"/>
    </location>
</feature>
<sequence>MMKCPACQSDIRQNEPVCPTCGFQIDLNQTFEMLKSGVSSIKSDTFSLTDRINQMEKQFAKFEALLSKAIPTAKQPWSKPEKSETRPRPSTKETAAGSDSPQTVKAARTESSPSRDGDKSRSSQVRVDQSRISEIKFGQKWLLIAGVVTTVLAVGWFLKYSFEQNWIGPAGRVSMAYLTGMVFLGAGEFFRRKSYHLFGLVIVGGGVATLYFATFAAFQVYQLLSQPLSFGIMIIITMLAGTMSLTYDTRWLAVLGLIGGFLTPVILSTGENNQIALMTYMTILNAGILSIAFFKQWRLLNNLGNILTWLLFTGWYFNHYSDAQFWRTLIFLNIFFLTYAFVPFVYHVVREHHQHLRGIGMIVPNSFIAFGFSFTMIESHFRVEAVSIVTLIYACIFLWMAHFIYGKDRAQAGAFIMLLAKATLFLFLTIPILFSDHWITLFWAIQAVVMLWSSLKLRNKWLFNGFVILIFLTVSKFFLYDYVETFHLDYDKLHFRGGFTRTMSARFISAVTVLIALYKSSRLLEGKILVSRLFRGHGAVVLWSSFTISLFLVLNIEVGAFFGAYASAARFAALSVLWAFFSIVLISIGFLKNKSLVRHCALGLFAITLMKVFFVDMAHVSTPYRIISFTVVGMLLIGASYLYHRFKDRIMTSMSPESNKE</sequence>
<evidence type="ECO:0000313" key="3">
    <source>
        <dbReference type="EMBL" id="MFC1850199.1"/>
    </source>
</evidence>
<feature type="transmembrane region" description="Helical" evidence="2">
    <location>
        <begin position="170"/>
        <end position="190"/>
    </location>
</feature>
<dbReference type="EMBL" id="JBHPBY010000083">
    <property type="protein sequence ID" value="MFC1850199.1"/>
    <property type="molecule type" value="Genomic_DNA"/>
</dbReference>
<feature type="transmembrane region" description="Helical" evidence="2">
    <location>
        <begin position="571"/>
        <end position="591"/>
    </location>
</feature>
<feature type="transmembrane region" description="Helical" evidence="2">
    <location>
        <begin position="596"/>
        <end position="614"/>
    </location>
</feature>
<feature type="transmembrane region" description="Helical" evidence="2">
    <location>
        <begin position="438"/>
        <end position="455"/>
    </location>
</feature>
<feature type="compositionally biased region" description="Polar residues" evidence="1">
    <location>
        <begin position="97"/>
        <end position="112"/>
    </location>
</feature>
<accession>A0ABV6YVK4</accession>
<feature type="transmembrane region" description="Helical" evidence="2">
    <location>
        <begin position="299"/>
        <end position="317"/>
    </location>
</feature>